<gene>
    <name evidence="2" type="ORF">A6A40_11905</name>
</gene>
<feature type="compositionally biased region" description="Acidic residues" evidence="1">
    <location>
        <begin position="300"/>
        <end position="316"/>
    </location>
</feature>
<evidence type="ECO:0000256" key="1">
    <source>
        <dbReference type="SAM" id="MobiDB-lite"/>
    </source>
</evidence>
<feature type="region of interest" description="Disordered" evidence="1">
    <location>
        <begin position="161"/>
        <end position="264"/>
    </location>
</feature>
<feature type="compositionally biased region" description="Basic and acidic residues" evidence="1">
    <location>
        <begin position="322"/>
        <end position="336"/>
    </location>
</feature>
<evidence type="ECO:0000313" key="3">
    <source>
        <dbReference type="Proteomes" id="UP000077405"/>
    </source>
</evidence>
<accession>A0A160JI50</accession>
<dbReference type="KEGG" id="ahu:A6A40_11905"/>
<proteinExistence type="predicted"/>
<reference evidence="2 3" key="1">
    <citation type="journal article" date="2013" name="Int. J. Syst. Evol. Microbiol.">
        <title>Azospirillum humicireducens sp. nov., a nitrogen-fixing bacterium isolated from a microbial fuel cell.</title>
        <authorList>
            <person name="Zhou S."/>
            <person name="Han L."/>
            <person name="Wang Y."/>
            <person name="Yang G."/>
            <person name="Zhuang L."/>
            <person name="Hu P."/>
        </authorList>
    </citation>
    <scope>NUCLEOTIDE SEQUENCE [LARGE SCALE GENOMIC DNA]</scope>
    <source>
        <strain evidence="2 3">SgZ-5</strain>
    </source>
</reference>
<keyword evidence="3" id="KW-1185">Reference proteome</keyword>
<feature type="compositionally biased region" description="Pro residues" evidence="1">
    <location>
        <begin position="487"/>
        <end position="498"/>
    </location>
</feature>
<feature type="compositionally biased region" description="Basic and acidic residues" evidence="1">
    <location>
        <begin position="198"/>
        <end position="207"/>
    </location>
</feature>
<dbReference type="EMBL" id="CP015285">
    <property type="protein sequence ID" value="ANC92544.1"/>
    <property type="molecule type" value="Genomic_DNA"/>
</dbReference>
<feature type="region of interest" description="Disordered" evidence="1">
    <location>
        <begin position="97"/>
        <end position="124"/>
    </location>
</feature>
<dbReference type="AlphaFoldDB" id="A0A160JI50"/>
<feature type="compositionally biased region" description="Acidic residues" evidence="1">
    <location>
        <begin position="208"/>
        <end position="217"/>
    </location>
</feature>
<feature type="region of interest" description="Disordered" evidence="1">
    <location>
        <begin position="282"/>
        <end position="558"/>
    </location>
</feature>
<feature type="compositionally biased region" description="Pro residues" evidence="1">
    <location>
        <begin position="109"/>
        <end position="119"/>
    </location>
</feature>
<feature type="compositionally biased region" description="Basic and acidic residues" evidence="1">
    <location>
        <begin position="288"/>
        <end position="299"/>
    </location>
</feature>
<sequence length="558" mass="60273">MARMLFLRDIDADVQLRCRACGHGGVLPRAMLERRFGPNYPVLSIAPHYRCSRCDSRDIESRPILAAPPASSFDAANEEPSFDAPLAALNGLLASLRGDGPVEGAQSVSPPPPPPPLAPAAPVRSKPLSELPLSDLVADGPGETGAAPLWEPVSLADMAARLGAIRPDDDDPGRDGDLDGGEPVDDGWDDPPPPARPAGKETARDNVPDADPDDGGDETLAAMHRLLAQAHWSEDDEPEDRPPAAARHFEPQEPEADYDGRVEEDEPPVFSHKVLVRKDFEEDWADPASDRWRVEKDDRDEVDGFDDDEEPSDEEILSFAIRDPEKPAARLSERSAIKPVKPATPPADEPLDFDQHRAERRAQRPPPPPEDEEGFDRTLAALRSMIEDAANDPDDDALPPPRKPPAAETRGIGNGPESNSDRIPGAATGWQHEDGSGDDPLPGFDAGPELDPDRDPAPAGRRSAQEREIEEAMKALRGLIEEEVASEPPPPPSAPPSKPRAGKPRPPPRREPPAPPVEEAEPTEPPARQGSKPVDPTPLSKTIAALRGMLELDGKRKR</sequence>
<feature type="compositionally biased region" description="Basic and acidic residues" evidence="1">
    <location>
        <begin position="353"/>
        <end position="362"/>
    </location>
</feature>
<organism evidence="2 3">
    <name type="scientific">Azospirillum humicireducens</name>
    <dbReference type="NCBI Taxonomy" id="1226968"/>
    <lineage>
        <taxon>Bacteria</taxon>
        <taxon>Pseudomonadati</taxon>
        <taxon>Pseudomonadota</taxon>
        <taxon>Alphaproteobacteria</taxon>
        <taxon>Rhodospirillales</taxon>
        <taxon>Azospirillaceae</taxon>
        <taxon>Azospirillum</taxon>
    </lineage>
</organism>
<feature type="compositionally biased region" description="Basic and acidic residues" evidence="1">
    <location>
        <begin position="463"/>
        <end position="474"/>
    </location>
</feature>
<evidence type="ECO:0000313" key="2">
    <source>
        <dbReference type="EMBL" id="ANC92544.1"/>
    </source>
</evidence>
<dbReference type="Proteomes" id="UP000077405">
    <property type="component" value="Chromosome"/>
</dbReference>
<name>A0A160JI50_9PROT</name>
<feature type="compositionally biased region" description="Acidic residues" evidence="1">
    <location>
        <begin position="252"/>
        <end position="264"/>
    </location>
</feature>
<feature type="compositionally biased region" description="Acidic residues" evidence="1">
    <location>
        <begin position="168"/>
        <end position="189"/>
    </location>
</feature>
<protein>
    <submittedName>
        <fullName evidence="2">Uncharacterized protein</fullName>
    </submittedName>
</protein>